<gene>
    <name evidence="2" type="ORF">PROFUN_00785</name>
</gene>
<protein>
    <submittedName>
        <fullName evidence="2">Uncharacterized protein</fullName>
    </submittedName>
</protein>
<dbReference type="Proteomes" id="UP000241769">
    <property type="component" value="Unassembled WGS sequence"/>
</dbReference>
<keyword evidence="3" id="KW-1185">Reference proteome</keyword>
<reference evidence="2 3" key="1">
    <citation type="journal article" date="2018" name="Genome Biol. Evol.">
        <title>Multiple Roots of Fruiting Body Formation in Amoebozoa.</title>
        <authorList>
            <person name="Hillmann F."/>
            <person name="Forbes G."/>
            <person name="Novohradska S."/>
            <person name="Ferling I."/>
            <person name="Riege K."/>
            <person name="Groth M."/>
            <person name="Westermann M."/>
            <person name="Marz M."/>
            <person name="Spaller T."/>
            <person name="Winckler T."/>
            <person name="Schaap P."/>
            <person name="Glockner G."/>
        </authorList>
    </citation>
    <scope>NUCLEOTIDE SEQUENCE [LARGE SCALE GENOMIC DNA]</scope>
    <source>
        <strain evidence="2 3">Jena</strain>
    </source>
</reference>
<keyword evidence="1" id="KW-0472">Membrane</keyword>
<dbReference type="InParanoid" id="A0A2P6NZY2"/>
<sequence length="120" mass="13820">MVPNDMVSISLNTPPCLLRKTPMMSDASPLMHLPRDERGIPTLLETRDYVTLSVDDYKRLLDDKVERKVKGQYIRQNREGDRPTLCDEIRKAIMLGITITCCLLFVFWLSLLTGHEKKAE</sequence>
<organism evidence="2 3">
    <name type="scientific">Planoprotostelium fungivorum</name>
    <dbReference type="NCBI Taxonomy" id="1890364"/>
    <lineage>
        <taxon>Eukaryota</taxon>
        <taxon>Amoebozoa</taxon>
        <taxon>Evosea</taxon>
        <taxon>Variosea</taxon>
        <taxon>Cavosteliida</taxon>
        <taxon>Cavosteliaceae</taxon>
        <taxon>Planoprotostelium</taxon>
    </lineage>
</organism>
<evidence type="ECO:0000256" key="1">
    <source>
        <dbReference type="SAM" id="Phobius"/>
    </source>
</evidence>
<proteinExistence type="predicted"/>
<name>A0A2P6NZY2_9EUKA</name>
<keyword evidence="1" id="KW-1133">Transmembrane helix</keyword>
<evidence type="ECO:0000313" key="3">
    <source>
        <dbReference type="Proteomes" id="UP000241769"/>
    </source>
</evidence>
<evidence type="ECO:0000313" key="2">
    <source>
        <dbReference type="EMBL" id="PRP89521.1"/>
    </source>
</evidence>
<dbReference type="EMBL" id="MDYQ01000002">
    <property type="protein sequence ID" value="PRP89521.1"/>
    <property type="molecule type" value="Genomic_DNA"/>
</dbReference>
<dbReference type="AlphaFoldDB" id="A0A2P6NZY2"/>
<feature type="transmembrane region" description="Helical" evidence="1">
    <location>
        <begin position="92"/>
        <end position="111"/>
    </location>
</feature>
<comment type="caution">
    <text evidence="2">The sequence shown here is derived from an EMBL/GenBank/DDBJ whole genome shotgun (WGS) entry which is preliminary data.</text>
</comment>
<keyword evidence="1" id="KW-0812">Transmembrane</keyword>
<accession>A0A2P6NZY2</accession>